<dbReference type="Pfam" id="PF08386">
    <property type="entry name" value="Abhydrolase_4"/>
    <property type="match status" value="1"/>
</dbReference>
<protein>
    <recommendedName>
        <fullName evidence="8">Peptidase S33 tripeptidyl aminopeptidase-like C-terminal domain-containing protein</fullName>
    </recommendedName>
</protein>
<dbReference type="RefSeq" id="XP_016267688.1">
    <property type="nucleotide sequence ID" value="XM_016400635.1"/>
</dbReference>
<dbReference type="InterPro" id="IPR000073">
    <property type="entry name" value="AB_hydrolase_1"/>
</dbReference>
<keyword evidence="7" id="KW-1185">Reference proteome</keyword>
<feature type="signal peptide" evidence="3">
    <location>
        <begin position="1"/>
        <end position="21"/>
    </location>
</feature>
<reference evidence="6 7" key="1">
    <citation type="submission" date="2015-01" db="EMBL/GenBank/DDBJ databases">
        <title>The Genome Sequence of Exophiala oligosperma CBS72588.</title>
        <authorList>
            <consortium name="The Broad Institute Genomics Platform"/>
            <person name="Cuomo C."/>
            <person name="de Hoog S."/>
            <person name="Gorbushina A."/>
            <person name="Stielow B."/>
            <person name="Teixiera M."/>
            <person name="Abouelleil A."/>
            <person name="Chapman S.B."/>
            <person name="Priest M."/>
            <person name="Young S.K."/>
            <person name="Wortman J."/>
            <person name="Nusbaum C."/>
            <person name="Birren B."/>
        </authorList>
    </citation>
    <scope>NUCLEOTIDE SEQUENCE [LARGE SCALE GENOMIC DNA]</scope>
    <source>
        <strain evidence="6 7">CBS 72588</strain>
    </source>
</reference>
<dbReference type="VEuPathDB" id="FungiDB:PV06_00166"/>
<evidence type="ECO:0000256" key="3">
    <source>
        <dbReference type="SAM" id="SignalP"/>
    </source>
</evidence>
<sequence>MLLGFGTLSAAFGALIVSTLATTTPYYSSDGYFDWTLVKPSAELEYVQCYEFFECARLEVPLDWTNLSNPNRASIAIARLPAAVDVTDASFGGTIVINPGGPGGSGIDILLRSAKSLQSVVDSHKHFEILSFDPRGMKFSTPSTACFADDLYRTVVETLALDVGDIISDPQALNVKWNIDRGLGQLCTSAQNGDFGDGTNIHQFVSTALVAHDMVEIIDQVDAHLSKQLSSTKMSASDIHQIPLGNDHSPVPLLNYWGLSYGTYLGNTFASMFPERIGRIVLDGVVDADDYAATGWTTNLQNNNQTWTKFFQYCFEAGPRCALFDVTTTSHVDIQSRVEEFLFGLIDDPLPLLVNGNLAMITYHQLRAGIHVALYFPNEYWPLLAVSLRLLLEGDAQGFFTLVESAADMFRNTNGSSGDGEFTPSAATPLGFDHNPLPGHQQMMGQMSESSEPYVPGYPWQLEAGISVLCGDGDGDDLTSWTKEKFLTERVNLLESQSPIIGPLWAEIPMYCVHWPESVRPASRNRFTGPFGSNLSDYDERASPLLFVGNTADPVTPVGNAVKMSEKHQGSVVLTQDTPGHCCGTGNAGVCAHGILKRFFANGTLPPPGVVCKDVKSPWGVDS</sequence>
<dbReference type="InterPro" id="IPR051601">
    <property type="entry name" value="Serine_prot/Carboxylest_S33"/>
</dbReference>
<dbReference type="Pfam" id="PF00561">
    <property type="entry name" value="Abhydrolase_1"/>
    <property type="match status" value="1"/>
</dbReference>
<dbReference type="AlphaFoldDB" id="A0A0D2CC07"/>
<evidence type="ECO:0000313" key="7">
    <source>
        <dbReference type="Proteomes" id="UP000053342"/>
    </source>
</evidence>
<dbReference type="GeneID" id="27352240"/>
<gene>
    <name evidence="6" type="ORF">PV06_00166</name>
</gene>
<keyword evidence="3" id="KW-0732">Signal</keyword>
<evidence type="ECO:0000259" key="4">
    <source>
        <dbReference type="Pfam" id="PF00561"/>
    </source>
</evidence>
<evidence type="ECO:0000256" key="1">
    <source>
        <dbReference type="ARBA" id="ARBA00010088"/>
    </source>
</evidence>
<evidence type="ECO:0000259" key="5">
    <source>
        <dbReference type="Pfam" id="PF08386"/>
    </source>
</evidence>
<organism evidence="6 7">
    <name type="scientific">Exophiala oligosperma</name>
    <dbReference type="NCBI Taxonomy" id="215243"/>
    <lineage>
        <taxon>Eukaryota</taxon>
        <taxon>Fungi</taxon>
        <taxon>Dikarya</taxon>
        <taxon>Ascomycota</taxon>
        <taxon>Pezizomycotina</taxon>
        <taxon>Eurotiomycetes</taxon>
        <taxon>Chaetothyriomycetidae</taxon>
        <taxon>Chaetothyriales</taxon>
        <taxon>Herpotrichiellaceae</taxon>
        <taxon>Exophiala</taxon>
    </lineage>
</organism>
<dbReference type="InterPro" id="IPR029058">
    <property type="entry name" value="AB_hydrolase_fold"/>
</dbReference>
<feature type="domain" description="Peptidase S33 tripeptidyl aminopeptidase-like C-terminal" evidence="5">
    <location>
        <begin position="499"/>
        <end position="612"/>
    </location>
</feature>
<dbReference type="Proteomes" id="UP000053342">
    <property type="component" value="Unassembled WGS sequence"/>
</dbReference>
<keyword evidence="2" id="KW-0378">Hydrolase</keyword>
<dbReference type="PANTHER" id="PTHR43248:SF25">
    <property type="entry name" value="AB HYDROLASE-1 DOMAIN-CONTAINING PROTEIN-RELATED"/>
    <property type="match status" value="1"/>
</dbReference>
<feature type="domain" description="AB hydrolase-1" evidence="4">
    <location>
        <begin position="94"/>
        <end position="290"/>
    </location>
</feature>
<dbReference type="InterPro" id="IPR013595">
    <property type="entry name" value="Pept_S33_TAP-like_C"/>
</dbReference>
<feature type="chain" id="PRO_5002239591" description="Peptidase S33 tripeptidyl aminopeptidase-like C-terminal domain-containing protein" evidence="3">
    <location>
        <begin position="22"/>
        <end position="623"/>
    </location>
</feature>
<dbReference type="GO" id="GO:0016787">
    <property type="term" value="F:hydrolase activity"/>
    <property type="evidence" value="ECO:0007669"/>
    <property type="project" value="UniProtKB-KW"/>
</dbReference>
<dbReference type="STRING" id="215243.A0A0D2CC07"/>
<evidence type="ECO:0008006" key="8">
    <source>
        <dbReference type="Google" id="ProtNLM"/>
    </source>
</evidence>
<dbReference type="Gene3D" id="3.40.50.1820">
    <property type="entry name" value="alpha/beta hydrolase"/>
    <property type="match status" value="1"/>
</dbReference>
<dbReference type="HOGENOM" id="CLU_013364_5_2_1"/>
<dbReference type="SUPFAM" id="SSF53474">
    <property type="entry name" value="alpha/beta-Hydrolases"/>
    <property type="match status" value="1"/>
</dbReference>
<comment type="similarity">
    <text evidence="1">Belongs to the peptidase S33 family.</text>
</comment>
<name>A0A0D2CC07_9EURO</name>
<accession>A0A0D2CC07</accession>
<evidence type="ECO:0000313" key="6">
    <source>
        <dbReference type="EMBL" id="KIW47472.1"/>
    </source>
</evidence>
<dbReference type="OrthoDB" id="425534at2759"/>
<dbReference type="EMBL" id="KN847332">
    <property type="protein sequence ID" value="KIW47472.1"/>
    <property type="molecule type" value="Genomic_DNA"/>
</dbReference>
<proteinExistence type="inferred from homology"/>
<evidence type="ECO:0000256" key="2">
    <source>
        <dbReference type="ARBA" id="ARBA00022801"/>
    </source>
</evidence>
<dbReference type="PANTHER" id="PTHR43248">
    <property type="entry name" value="2-SUCCINYL-6-HYDROXY-2,4-CYCLOHEXADIENE-1-CARBOXYLATE SYNTHASE"/>
    <property type="match status" value="1"/>
</dbReference>